<dbReference type="Proteomes" id="UP000478008">
    <property type="component" value="Unassembled WGS sequence"/>
</dbReference>
<gene>
    <name evidence="1" type="ORF">DEBR0S4_06348G</name>
</gene>
<dbReference type="AlphaFoldDB" id="A0A7D9CYH6"/>
<proteinExistence type="predicted"/>
<evidence type="ECO:0000313" key="1">
    <source>
        <dbReference type="EMBL" id="VUG18937.1"/>
    </source>
</evidence>
<name>A0A7D9CYH6_DEKBR</name>
<protein>
    <submittedName>
        <fullName evidence="1">DEBR0S4_06348g1_1</fullName>
    </submittedName>
</protein>
<reference evidence="1 2" key="1">
    <citation type="submission" date="2019-07" db="EMBL/GenBank/DDBJ databases">
        <authorList>
            <person name="Friedrich A."/>
            <person name="Schacherer J."/>
        </authorList>
    </citation>
    <scope>NUCLEOTIDE SEQUENCE [LARGE SCALE GENOMIC DNA]</scope>
</reference>
<sequence length="428" mass="48132">MRDTTRVCDLPDFPFQDVRITGLLLGISKDMTSPGRPYVLHMTDFSKPNYSVSLHNGSMATCYDFLRLISGRKAEFRGRDLRDWTDHMFDVICFNREFNGLKTLIENKTHKDLSNEVCYYDMMSTAGLPDGNYFNKGSAKGVDYTQDALFENGERTFIAHYSPSTNEQGTQLDKAGILVSICVKANVYKGTSQLKAVMNSVIGGGFFVHNMTDPDEDVLDPGIINILADWRKFLGVVQTTSIAIRPKKLTNSSNNESQRVDYVENANESKLAGDIAPVYTPLSVLEKVPTEQTGRQTSYLVYVAVDSITTDIDSEGIAYRELETQNWVCRDLEVEIVDSKGQKLGIAVLGKDVPRFVQINGPKGSFKDVQEEFEMEFRSRIEEMVLMQKKEGMLIRKVKLALGGTNSAYIPIWRWMFTDPAIEEEGSS</sequence>
<organism evidence="1 2">
    <name type="scientific">Dekkera bruxellensis</name>
    <name type="common">Brettanomyces custersii</name>
    <dbReference type="NCBI Taxonomy" id="5007"/>
    <lineage>
        <taxon>Eukaryota</taxon>
        <taxon>Fungi</taxon>
        <taxon>Dikarya</taxon>
        <taxon>Ascomycota</taxon>
        <taxon>Saccharomycotina</taxon>
        <taxon>Pichiomycetes</taxon>
        <taxon>Pichiales</taxon>
        <taxon>Pichiaceae</taxon>
        <taxon>Brettanomyces</taxon>
    </lineage>
</organism>
<dbReference type="EMBL" id="CABFWN010000004">
    <property type="protein sequence ID" value="VUG18937.1"/>
    <property type="molecule type" value="Genomic_DNA"/>
</dbReference>
<accession>A0A7D9CYH6</accession>
<keyword evidence="2" id="KW-1185">Reference proteome</keyword>
<evidence type="ECO:0000313" key="2">
    <source>
        <dbReference type="Proteomes" id="UP000478008"/>
    </source>
</evidence>